<sequence>MTRLKAREQHACITASARWRAPRRRPVCAGLHGGLAVALTVALATALTPSLAHAAEWRVGVELPLTGALAQAGTEMYRGIQVAADIYNRRHPQDKITLVTVDDESNPAKAVAAVEQLASRHVLAIAGAANSNCAGPASEAANKAGLVYVTSGGTSDDMVSRGLKNFFRVSNTPGYTKGMVGLFNALGVKSVAIVYSTKDATSDLAKQLDAALKAQGVKTVLHAYDPSISDFKPLINKVKLQDKPDAMAMLGYENDYVGILRASRVLKPDLKAIAAPWAFASPKMAQSFPDLVPNVYGATVLSSPADYRSSDQRDFSDTYQRLFKTTSNYQSQTSFVYAQLLFEAIASAQKAGTLEKGGLADTLRATHRDDTFLGKVAFDARGDNTNYVAHMGQFARDGKLALVWPANYATAKPVYPGVPW</sequence>
<dbReference type="Pfam" id="PF13458">
    <property type="entry name" value="Peripla_BP_6"/>
    <property type="match status" value="1"/>
</dbReference>
<dbReference type="InterPro" id="IPR028082">
    <property type="entry name" value="Peripla_BP_I"/>
</dbReference>
<dbReference type="PANTHER" id="PTHR30483">
    <property type="entry name" value="LEUCINE-SPECIFIC-BINDING PROTEIN"/>
    <property type="match status" value="1"/>
</dbReference>
<name>A0A1G6YQW1_9BURK</name>
<dbReference type="STRING" id="416944.SAMN05421548_12865"/>
<dbReference type="SUPFAM" id="SSF53822">
    <property type="entry name" value="Periplasmic binding protein-like I"/>
    <property type="match status" value="1"/>
</dbReference>
<proteinExistence type="inferred from homology"/>
<evidence type="ECO:0000256" key="1">
    <source>
        <dbReference type="ARBA" id="ARBA00010062"/>
    </source>
</evidence>
<gene>
    <name evidence="4" type="ORF">SAMN05421548_12865</name>
</gene>
<organism evidence="4 5">
    <name type="scientific">Paraburkholderia lycopersici</name>
    <dbReference type="NCBI Taxonomy" id="416944"/>
    <lineage>
        <taxon>Bacteria</taxon>
        <taxon>Pseudomonadati</taxon>
        <taxon>Pseudomonadota</taxon>
        <taxon>Betaproteobacteria</taxon>
        <taxon>Burkholderiales</taxon>
        <taxon>Burkholderiaceae</taxon>
        <taxon>Paraburkholderia</taxon>
    </lineage>
</organism>
<dbReference type="OrthoDB" id="9058175at2"/>
<dbReference type="Gene3D" id="3.40.50.2300">
    <property type="match status" value="2"/>
</dbReference>
<evidence type="ECO:0000259" key="3">
    <source>
        <dbReference type="Pfam" id="PF13458"/>
    </source>
</evidence>
<evidence type="ECO:0000313" key="5">
    <source>
        <dbReference type="Proteomes" id="UP000198908"/>
    </source>
</evidence>
<keyword evidence="5" id="KW-1185">Reference proteome</keyword>
<dbReference type="AlphaFoldDB" id="A0A1G6YQW1"/>
<evidence type="ECO:0000256" key="2">
    <source>
        <dbReference type="ARBA" id="ARBA00022729"/>
    </source>
</evidence>
<dbReference type="RefSeq" id="WP_092002978.1">
    <property type="nucleotide sequence ID" value="NZ_FMYQ01000028.1"/>
</dbReference>
<evidence type="ECO:0000313" key="4">
    <source>
        <dbReference type="EMBL" id="SDD92692.1"/>
    </source>
</evidence>
<comment type="similarity">
    <text evidence="1">Belongs to the leucine-binding protein family.</text>
</comment>
<feature type="domain" description="Leucine-binding protein" evidence="3">
    <location>
        <begin position="57"/>
        <end position="384"/>
    </location>
</feature>
<protein>
    <submittedName>
        <fullName evidence="4">Amino acid/amide ABC transporter substrate-binding protein, HAAT family</fullName>
    </submittedName>
</protein>
<dbReference type="InterPro" id="IPR028081">
    <property type="entry name" value="Leu-bd"/>
</dbReference>
<accession>A0A1G6YQW1</accession>
<reference evidence="5" key="1">
    <citation type="submission" date="2016-09" db="EMBL/GenBank/DDBJ databases">
        <authorList>
            <person name="Varghese N."/>
            <person name="Submissions S."/>
        </authorList>
    </citation>
    <scope>NUCLEOTIDE SEQUENCE [LARGE SCALE GENOMIC DNA]</scope>
    <source>
        <strain evidence="5">TNe-862</strain>
    </source>
</reference>
<keyword evidence="2" id="KW-0732">Signal</keyword>
<dbReference type="InterPro" id="IPR051010">
    <property type="entry name" value="BCAA_transport"/>
</dbReference>
<dbReference type="EMBL" id="FMYQ01000028">
    <property type="protein sequence ID" value="SDD92692.1"/>
    <property type="molecule type" value="Genomic_DNA"/>
</dbReference>
<dbReference type="PANTHER" id="PTHR30483:SF37">
    <property type="entry name" value="ABC TRANSPORTER SUBSTRATE-BINDING PROTEIN"/>
    <property type="match status" value="1"/>
</dbReference>
<dbReference type="Proteomes" id="UP000198908">
    <property type="component" value="Unassembled WGS sequence"/>
</dbReference>